<dbReference type="GO" id="GO:0070840">
    <property type="term" value="F:dynein complex binding"/>
    <property type="evidence" value="ECO:0007669"/>
    <property type="project" value="InterPro"/>
</dbReference>
<feature type="coiled-coil region" evidence="1">
    <location>
        <begin position="1589"/>
        <end position="1693"/>
    </location>
</feature>
<feature type="coiled-coil region" evidence="1">
    <location>
        <begin position="202"/>
        <end position="229"/>
    </location>
</feature>
<keyword evidence="1" id="KW-0175">Coiled coil</keyword>
<dbReference type="GO" id="GO:0051310">
    <property type="term" value="P:metaphase chromosome alignment"/>
    <property type="evidence" value="ECO:0007669"/>
    <property type="project" value="TreeGrafter"/>
</dbReference>
<feature type="region of interest" description="Disordered" evidence="2">
    <location>
        <begin position="175"/>
        <end position="199"/>
    </location>
</feature>
<dbReference type="InterPro" id="IPR019513">
    <property type="entry name" value="Centromere_CenpF_leu-rich_rpt"/>
</dbReference>
<sequence>MRERYSFQDDPVVCPSRWNAMEKSIQYLRESPELKKNPASMSWAVEEWKEGLSPRVLQKIHELESQVDKFKKERQQRQYQLETLEAALQKQKQKVENEKNESSILKRENQSLMELCDNLEKAKQKISHDLQVKESQVNIQSGQLNSCKKDIERLEQELKRCKCELERSQQTLTAGDVSFSGTPQKSFTAPLTPVQSSNDDKFEELEEKYKKKVQENKELELQLRTIQLKEKVSARNQETPARGASARNQETPARGTSAASSFPWDKETNSSMLSEKSEFDNSFAENSSSSLMIQLRAQNQELNSIIKDLEQQLQAQEKLKRSHMSKHQETELELDRLKLELTEKDKTLNKTRDKLTQTSTQLDQATTQVQMLEQKVKRLSEELNCQRQNAESTRQSLEQKIKAKEKEYQQELSCQQRSLQTLDQQCNQIRSKLNQELQQAKNDFNALQAEFDKNVEFRNGSFEKEVMPVITMLVLQVMAAKQRLEHDTSNLTQKLCRAEQALSAAQTKEADLTRNFQEVKHEKNLLNSQLEKKSQQIHQLEEELNMTKESLKQSQNFVEELKNKNAVQEVELKLLEEKFKRQESSVSLENLKIALADMEKQQESTRGLLKEKDNHIKEQECKINKMEGESEALQRLLELKQRECEELKKETTVFSQWKNETDHLINKLKSEKEGMLAHINDLESSLQSQQSKNHEHSETLRMMQTESDRKSTEIRELKGMLECKSAELEEQKKAFDELKQKAECSDKKYCKEIENMSCKIFQLTNQVAEVEEKLQLAASQGLQREQCYHDLLGEYEKICCLIKAKDTSEMIEDGEVNLQSRQDKTPLDNMQFAAMDSNTEDHGGTRAHLEMGKTKDLANLQEQISFLESSLVAQKQLNSNQQQQYENLLQIKSETEQRLFAVEQMHKNFVTETEQQISNLQAGISARQELVEKTSAALEEKDMQLQTLNERLENRQVELQDLKINNKLLEDSLRQLKIMSETWGSEKKDMSSMICSYSKKVGELTEENAALRDLSSALKQEQITLLEANKNIYDSLKEREEIISEMSGKHEEERQLIESRTEEIKTELEVLQAKYKSVEEENGKIMNILREQTIELDEKKAKLEQEKQVLSENEEILHKLIASEEVKKDLVHELQQLQSEFSSIQHGPSVELDCLSQEKLNVRTTQNTVQEKCGFVFQEKEQLGKELPTKNEPLMCSVNCGQTLCSEQLRKSMEEKDIELNKYQVKLELLQMDFEDSELSLENCRLEVIQLETALKGMEVELEKSVREKERLQQELLSAKEMKTADSSLKVLEEDGHSLEYNYGDISQDCGRRGVDDYPSSVLLASSLQVTINQLTELEKMCEMLQSENTASASGFKDAKTSGPTGIVEEEKDDVMNANSDLKAEKAVLPDELMDQSDNSDFRMCSDNKEMSFRLKECSSSDYEDLKLSSKEVKVHFAEVREKLLTFQNEHLKLYEQHCSMSSKICELQSCIEILKAENSSLSTSLSSAHVDSVQVSLSSSQNDTLPKLDETKAMDSSSDLSVNPCLLEVSEVVDSPNSGLCKWTEEMNLTDSSVEVISEDAAEVLVEKCHNDRNLRSVSELRSIIPRKSNLENRIEELKTLCQTYEKAIKVLEDQFHVQENMKNEEIQELKEVILSERKEIDHLKQQNLSEKEEWQKKLNTVTMEMECKLAAERKQTENLSLELEAARLQLQVLDLSSHSLLCTDIENNIEDNSPYKLRVPVENSALKNNLEIIPIEKTAAGDASVCENEAETVEARSMEDCTEKISGELEYKNMSVKTTSPSDHASALSFSNSRVLSAGYFCENQITTEILQEEAKQHTAENLKLIYETEKNSNHVDLKMKVEQSNSEINFQEAQIISNSSAFAELEEATVAVKEENCGKKEKQRPVSVNRQEFSLQVVSLEKEPENLKSELEIGEIRSPNAADTFDDVEMTKRAGQEQFLVGVNERGSPNSEQVNIENYALFIDHDTEMLQAKCQQLEREREVNLKTISSFQKHLVSVTAERNYIGQELSILSESKKELDQKCQKLQEKLKELELSEMDSTGFIRRLEDEVRTQANLLEAAKSDVNQLSNEKDYLLQKLQSLENDAASFTLEKQKFQNEAADSKKEKELIARELVTMQHKLDSSEIENSKLSKSLEGLLMEKGELAARLSSAQKEADQLRCGIEKLKVKIESDEKKKRHIAEKLRDNERKADSLQDRIERLERELEMSEKNLEDTIIELETAKAEAETLATDMEEMTEKLKCSNLQIDVLTSQKECLAKDLKEMQERFLELESSNLTSAKQLEEKEEEKIQIKDEFENAVALLRSELKDVTEKLEFSCKKEADARAKEQVLINQVARLEKDKIMLLQDCQEIKNENIKLDQEKEVLVQELMNSKQKLDEKVQENGALEKQVNEKVALSLQLTHMQHELECWHQEKERLQKLIAELNLKEQHFSDGETSPGILNVLKMSFKDLEKELESALCENNTLHKKVNELTESQIELQVKLDNTEQKIAQLQEERNKLAEEMQCVQEHSEKNEIQLHLTTSEKNELARSLEMVKNQLQEKEIEIKRETSEYKDRLLQAEKEHQDALTETNRKNEVEIEACHEKISSLEHFINSQKLEIEHLKSNKEQLNNSLKEANQALGELLKTKADKCNIIIQLKKENEYAHSEVQMWMKSCKQLEQEKEMLQKQLAEHDELLKRENLTMAKHDKEDADHNAITEEIKLKLEELQESTEVKTREANENLEKYCSLIVKYHKLEEANEMLKTQVSLLSTQLKQGASDAVSTPLLNSEKSSIEKGMHAVKDRRSDEETTKLSSKRQRHEYSRKENGEPRSPAPETSLKKKRKCDISQNLQGRDSTDCELDGLPEIVQKALQRAKTIGIKKHQRSSIIVLEEGKMVMKYAVSSLDCR</sequence>
<comment type="caution">
    <text evidence="5">The sequence shown here is derived from an EMBL/GenBank/DDBJ whole genome shotgun (WGS) entry which is preliminary data.</text>
</comment>
<feature type="coiled-coil region" evidence="1">
    <location>
        <begin position="292"/>
        <end position="450"/>
    </location>
</feature>
<dbReference type="GO" id="GO:0008017">
    <property type="term" value="F:microtubule binding"/>
    <property type="evidence" value="ECO:0007669"/>
    <property type="project" value="InterPro"/>
</dbReference>
<feature type="compositionally biased region" description="Basic and acidic residues" evidence="2">
    <location>
        <begin position="2776"/>
        <end position="2795"/>
    </location>
</feature>
<evidence type="ECO:0000313" key="5">
    <source>
        <dbReference type="EMBL" id="RMC12397.1"/>
    </source>
</evidence>
<feature type="coiled-coil region" evidence="1">
    <location>
        <begin position="1206"/>
        <end position="1282"/>
    </location>
</feature>
<dbReference type="Pfam" id="PF10473">
    <property type="entry name" value="CENP-F_leu_zip"/>
    <property type="match status" value="2"/>
</dbReference>
<dbReference type="OrthoDB" id="10255522at2759"/>
<reference evidence="5 6" key="1">
    <citation type="submission" date="2018-07" db="EMBL/GenBank/DDBJ databases">
        <title>A high quality draft genome assembly of the barn swallow (H. rustica rustica).</title>
        <authorList>
            <person name="Formenti G."/>
            <person name="Chiara M."/>
            <person name="Poveda L."/>
            <person name="Francoijs K.-J."/>
            <person name="Bonisoli-Alquati A."/>
            <person name="Canova L."/>
            <person name="Gianfranceschi L."/>
            <person name="Horner D.S."/>
            <person name="Saino N."/>
        </authorList>
    </citation>
    <scope>NUCLEOTIDE SEQUENCE [LARGE SCALE GENOMIC DNA]</scope>
    <source>
        <strain evidence="5">Chelidonia</strain>
        <tissue evidence="5">Blood</tissue>
    </source>
</reference>
<dbReference type="InterPro" id="IPR018463">
    <property type="entry name" value="Centromere_CenpF_N"/>
</dbReference>
<dbReference type="GO" id="GO:0005634">
    <property type="term" value="C:nucleus"/>
    <property type="evidence" value="ECO:0007669"/>
    <property type="project" value="TreeGrafter"/>
</dbReference>
<feature type="domain" description="Centromere protein Cenp-F N-terminal" evidence="4">
    <location>
        <begin position="41"/>
        <end position="249"/>
    </location>
</feature>
<accession>A0A3M0KZ32</accession>
<evidence type="ECO:0000256" key="1">
    <source>
        <dbReference type="SAM" id="Coils"/>
    </source>
</evidence>
<dbReference type="GO" id="GO:0042803">
    <property type="term" value="F:protein homodimerization activity"/>
    <property type="evidence" value="ECO:0007669"/>
    <property type="project" value="InterPro"/>
</dbReference>
<name>A0A3M0KZ32_HIRRU</name>
<dbReference type="GO" id="GO:0000922">
    <property type="term" value="C:spindle pole"/>
    <property type="evidence" value="ECO:0007669"/>
    <property type="project" value="TreeGrafter"/>
</dbReference>
<organism evidence="5 6">
    <name type="scientific">Hirundo rustica rustica</name>
    <dbReference type="NCBI Taxonomy" id="333673"/>
    <lineage>
        <taxon>Eukaryota</taxon>
        <taxon>Metazoa</taxon>
        <taxon>Chordata</taxon>
        <taxon>Craniata</taxon>
        <taxon>Vertebrata</taxon>
        <taxon>Euteleostomi</taxon>
        <taxon>Archelosauria</taxon>
        <taxon>Archosauria</taxon>
        <taxon>Dinosauria</taxon>
        <taxon>Saurischia</taxon>
        <taxon>Theropoda</taxon>
        <taxon>Coelurosauria</taxon>
        <taxon>Aves</taxon>
        <taxon>Neognathae</taxon>
        <taxon>Neoaves</taxon>
        <taxon>Telluraves</taxon>
        <taxon>Australaves</taxon>
        <taxon>Passeriformes</taxon>
        <taxon>Sylvioidea</taxon>
        <taxon>Hirundinidae</taxon>
        <taxon>Hirundo</taxon>
    </lineage>
</organism>
<dbReference type="GO" id="GO:0000278">
    <property type="term" value="P:mitotic cell cycle"/>
    <property type="evidence" value="ECO:0007669"/>
    <property type="project" value="TreeGrafter"/>
</dbReference>
<dbReference type="EMBL" id="QRBI01000106">
    <property type="protein sequence ID" value="RMC12397.1"/>
    <property type="molecule type" value="Genomic_DNA"/>
</dbReference>
<evidence type="ECO:0000259" key="4">
    <source>
        <dbReference type="Pfam" id="PF10481"/>
    </source>
</evidence>
<evidence type="ECO:0000259" key="3">
    <source>
        <dbReference type="Pfam" id="PF10473"/>
    </source>
</evidence>
<feature type="compositionally biased region" description="Polar residues" evidence="2">
    <location>
        <begin position="175"/>
        <end position="197"/>
    </location>
</feature>
<dbReference type="Pfam" id="PF10481">
    <property type="entry name" value="CENP-F_N"/>
    <property type="match status" value="1"/>
</dbReference>
<feature type="compositionally biased region" description="Basic and acidic residues" evidence="2">
    <location>
        <begin position="2804"/>
        <end position="2813"/>
    </location>
</feature>
<feature type="compositionally biased region" description="Polar residues" evidence="2">
    <location>
        <begin position="2761"/>
        <end position="2775"/>
    </location>
</feature>
<keyword evidence="6" id="KW-1185">Reference proteome</keyword>
<feature type="region of interest" description="Disordered" evidence="2">
    <location>
        <begin position="231"/>
        <end position="281"/>
    </location>
</feature>
<gene>
    <name evidence="5" type="ORF">DUI87_09912</name>
</gene>
<feature type="region of interest" description="Disordered" evidence="2">
    <location>
        <begin position="684"/>
        <end position="710"/>
    </location>
</feature>
<dbReference type="STRING" id="333673.A0A3M0KZ32"/>
<feature type="region of interest" description="Disordered" evidence="2">
    <location>
        <begin position="2761"/>
        <end position="2831"/>
    </location>
</feature>
<feature type="coiled-coil region" evidence="1">
    <location>
        <begin position="2012"/>
        <end position="2687"/>
    </location>
</feature>
<feature type="coiled-coil region" evidence="1">
    <location>
        <begin position="931"/>
        <end position="1140"/>
    </location>
</feature>
<dbReference type="GO" id="GO:0010389">
    <property type="term" value="P:regulation of G2/M transition of mitotic cell cycle"/>
    <property type="evidence" value="ECO:0007669"/>
    <property type="project" value="TreeGrafter"/>
</dbReference>
<dbReference type="Proteomes" id="UP000269221">
    <property type="component" value="Unassembled WGS sequence"/>
</dbReference>
<dbReference type="PANTHER" id="PTHR18874">
    <property type="entry name" value="CMF/LEK/CENP CELL DIVISION-RELATED"/>
    <property type="match status" value="1"/>
</dbReference>
<dbReference type="GO" id="GO:0000775">
    <property type="term" value="C:chromosome, centromeric region"/>
    <property type="evidence" value="ECO:0007669"/>
    <property type="project" value="InterPro"/>
</dbReference>
<feature type="coiled-coil region" evidence="1">
    <location>
        <begin position="60"/>
        <end position="171"/>
    </location>
</feature>
<evidence type="ECO:0000313" key="6">
    <source>
        <dbReference type="Proteomes" id="UP000269221"/>
    </source>
</evidence>
<proteinExistence type="predicted"/>
<protein>
    <recommendedName>
        <fullName evidence="7">Centromere protein F</fullName>
    </recommendedName>
</protein>
<dbReference type="PANTHER" id="PTHR18874:SF10">
    <property type="entry name" value="CENTROMERE PROTEIN F"/>
    <property type="match status" value="1"/>
</dbReference>
<feature type="domain" description="Centromere protein Cenp-F leucine-rich repeat-containing" evidence="3">
    <location>
        <begin position="1955"/>
        <end position="2077"/>
    </location>
</feature>
<dbReference type="InterPro" id="IPR043513">
    <property type="entry name" value="Cenp-F"/>
</dbReference>
<evidence type="ECO:0000256" key="2">
    <source>
        <dbReference type="SAM" id="MobiDB-lite"/>
    </source>
</evidence>
<feature type="coiled-coil region" evidence="1">
    <location>
        <begin position="857"/>
        <end position="898"/>
    </location>
</feature>
<evidence type="ECO:0008006" key="7">
    <source>
        <dbReference type="Google" id="ProtNLM"/>
    </source>
</evidence>
<feature type="domain" description="Centromere protein Cenp-F leucine-rich repeat-containing" evidence="3">
    <location>
        <begin position="2176"/>
        <end position="2315"/>
    </location>
</feature>